<accession>A0A931J8E3</accession>
<name>A0A931J8E3_9BURK</name>
<feature type="region of interest" description="Disordered" evidence="1">
    <location>
        <begin position="24"/>
        <end position="107"/>
    </location>
</feature>
<feature type="compositionally biased region" description="Gly residues" evidence="1">
    <location>
        <begin position="87"/>
        <end position="98"/>
    </location>
</feature>
<sequence>MLKGLIVIVLLAGGFWLWRRARRAATPAAPGDRLRRRGASRRDDIDSVPAYSSASSGSAFAFGSDAGDSRPRCGDGGSDGGSDSSSNGGGSCDSGGGSDSSSSSSSD</sequence>
<protein>
    <submittedName>
        <fullName evidence="2">Uncharacterized protein</fullName>
    </submittedName>
</protein>
<dbReference type="AlphaFoldDB" id="A0A931J8E3"/>
<dbReference type="Proteomes" id="UP000613266">
    <property type="component" value="Unassembled WGS sequence"/>
</dbReference>
<gene>
    <name evidence="2" type="ORF">I7X39_15385</name>
</gene>
<reference evidence="2" key="1">
    <citation type="submission" date="2020-12" db="EMBL/GenBank/DDBJ databases">
        <title>The genome sequence of Inhella sp. 1Y17.</title>
        <authorList>
            <person name="Liu Y."/>
        </authorList>
    </citation>
    <scope>NUCLEOTIDE SEQUENCE</scope>
    <source>
        <strain evidence="2">1Y17</strain>
    </source>
</reference>
<evidence type="ECO:0000256" key="1">
    <source>
        <dbReference type="SAM" id="MobiDB-lite"/>
    </source>
</evidence>
<comment type="caution">
    <text evidence="2">The sequence shown here is derived from an EMBL/GenBank/DDBJ whole genome shotgun (WGS) entry which is preliminary data.</text>
</comment>
<organism evidence="2 3">
    <name type="scientific">Inhella proteolytica</name>
    <dbReference type="NCBI Taxonomy" id="2795029"/>
    <lineage>
        <taxon>Bacteria</taxon>
        <taxon>Pseudomonadati</taxon>
        <taxon>Pseudomonadota</taxon>
        <taxon>Betaproteobacteria</taxon>
        <taxon>Burkholderiales</taxon>
        <taxon>Sphaerotilaceae</taxon>
        <taxon>Inhella</taxon>
    </lineage>
</organism>
<keyword evidence="3" id="KW-1185">Reference proteome</keyword>
<dbReference type="EMBL" id="JAEDAK010000011">
    <property type="protein sequence ID" value="MBH9578272.1"/>
    <property type="molecule type" value="Genomic_DNA"/>
</dbReference>
<dbReference type="RefSeq" id="WP_198112045.1">
    <property type="nucleotide sequence ID" value="NZ_JAEDAK010000011.1"/>
</dbReference>
<feature type="compositionally biased region" description="Low complexity" evidence="1">
    <location>
        <begin position="52"/>
        <end position="66"/>
    </location>
</feature>
<evidence type="ECO:0000313" key="2">
    <source>
        <dbReference type="EMBL" id="MBH9578272.1"/>
    </source>
</evidence>
<evidence type="ECO:0000313" key="3">
    <source>
        <dbReference type="Proteomes" id="UP000613266"/>
    </source>
</evidence>
<proteinExistence type="predicted"/>